<comment type="caution">
    <text evidence="2">The sequence shown here is derived from an EMBL/GenBank/DDBJ whole genome shotgun (WGS) entry which is preliminary data.</text>
</comment>
<dbReference type="EMBL" id="JAVHJS010000012">
    <property type="protein sequence ID" value="KAK2841255.1"/>
    <property type="molecule type" value="Genomic_DNA"/>
</dbReference>
<organism evidence="2 3">
    <name type="scientific">Tachysurus vachellii</name>
    <name type="common">Darkbarbel catfish</name>
    <name type="synonym">Pelteobagrus vachellii</name>
    <dbReference type="NCBI Taxonomy" id="175792"/>
    <lineage>
        <taxon>Eukaryota</taxon>
        <taxon>Metazoa</taxon>
        <taxon>Chordata</taxon>
        <taxon>Craniata</taxon>
        <taxon>Vertebrata</taxon>
        <taxon>Euteleostomi</taxon>
        <taxon>Actinopterygii</taxon>
        <taxon>Neopterygii</taxon>
        <taxon>Teleostei</taxon>
        <taxon>Ostariophysi</taxon>
        <taxon>Siluriformes</taxon>
        <taxon>Bagridae</taxon>
        <taxon>Tachysurus</taxon>
    </lineage>
</organism>
<feature type="region of interest" description="Disordered" evidence="1">
    <location>
        <begin position="1"/>
        <end position="38"/>
    </location>
</feature>
<evidence type="ECO:0000256" key="1">
    <source>
        <dbReference type="SAM" id="MobiDB-lite"/>
    </source>
</evidence>
<keyword evidence="3" id="KW-1185">Reference proteome</keyword>
<protein>
    <submittedName>
        <fullName evidence="2">Uncharacterized protein</fullName>
    </submittedName>
</protein>
<evidence type="ECO:0000313" key="3">
    <source>
        <dbReference type="Proteomes" id="UP001187315"/>
    </source>
</evidence>
<name>A0AA88MLY1_TACVA</name>
<reference evidence="2" key="1">
    <citation type="submission" date="2023-08" db="EMBL/GenBank/DDBJ databases">
        <title>Pelteobagrus vachellii genome.</title>
        <authorList>
            <person name="Liu H."/>
        </authorList>
    </citation>
    <scope>NUCLEOTIDE SEQUENCE</scope>
    <source>
        <strain evidence="2">PRFRI_2022a</strain>
        <tissue evidence="2">Muscle</tissue>
    </source>
</reference>
<dbReference type="Proteomes" id="UP001187315">
    <property type="component" value="Unassembled WGS sequence"/>
</dbReference>
<dbReference type="AlphaFoldDB" id="A0AA88MLY1"/>
<evidence type="ECO:0000313" key="2">
    <source>
        <dbReference type="EMBL" id="KAK2841255.1"/>
    </source>
</evidence>
<accession>A0AA88MLY1</accession>
<gene>
    <name evidence="2" type="ORF">Q7C36_012834</name>
</gene>
<sequence>MATSAPLHGDGSPSVRLGPGQSDISSASHGFGPGDSSVTFRHQSITDCSAAPCLISGGHCSNRDRDTPFDRPILFNTQTRDVKPVRSRRKQYDARFCGFSSWLSRYLMLRSRSSTGRGALD</sequence>
<proteinExistence type="predicted"/>